<dbReference type="SUPFAM" id="SSF52058">
    <property type="entry name" value="L domain-like"/>
    <property type="match status" value="1"/>
</dbReference>
<dbReference type="SUPFAM" id="SSF55347">
    <property type="entry name" value="Glyceraldehyde-3-phosphate dehydrogenase-like, C-terminal domain"/>
    <property type="match status" value="1"/>
</dbReference>
<reference evidence="2 3" key="1">
    <citation type="submission" date="2019-09" db="EMBL/GenBank/DDBJ databases">
        <title>A chromosome-level genome assembly of the Chinese tupelo Nyssa sinensis.</title>
        <authorList>
            <person name="Yang X."/>
            <person name="Kang M."/>
            <person name="Yang Y."/>
            <person name="Xiong H."/>
            <person name="Wang M."/>
            <person name="Zhang Z."/>
            <person name="Wang Z."/>
            <person name="Wu H."/>
            <person name="Ma T."/>
            <person name="Liu J."/>
            <person name="Xi Z."/>
        </authorList>
    </citation>
    <scope>NUCLEOTIDE SEQUENCE [LARGE SCALE GENOMIC DNA]</scope>
    <source>
        <strain evidence="2">J267</strain>
        <tissue evidence="2">Leaf</tissue>
    </source>
</reference>
<dbReference type="PANTHER" id="PTHR48006">
    <property type="entry name" value="LEUCINE-RICH REPEAT-CONTAINING PROTEIN DDB_G0281931-RELATED"/>
    <property type="match status" value="1"/>
</dbReference>
<dbReference type="AlphaFoldDB" id="A0A5J5A210"/>
<dbReference type="GO" id="GO:0016020">
    <property type="term" value="C:membrane"/>
    <property type="evidence" value="ECO:0007669"/>
    <property type="project" value="UniProtKB-SubCell"/>
</dbReference>
<dbReference type="Proteomes" id="UP000325577">
    <property type="component" value="Linkage Group LG4"/>
</dbReference>
<evidence type="ECO:0000313" key="3">
    <source>
        <dbReference type="Proteomes" id="UP000325577"/>
    </source>
</evidence>
<accession>A0A5J5A210</accession>
<dbReference type="Pfam" id="PF00560">
    <property type="entry name" value="LRR_1"/>
    <property type="match status" value="1"/>
</dbReference>
<dbReference type="InterPro" id="IPR051824">
    <property type="entry name" value="LRR_Rcpt-Like_S/T_Kinase"/>
</dbReference>
<evidence type="ECO:0000313" key="2">
    <source>
        <dbReference type="EMBL" id="KAA8524028.1"/>
    </source>
</evidence>
<evidence type="ECO:0000256" key="1">
    <source>
        <dbReference type="ARBA" id="ARBA00004479"/>
    </source>
</evidence>
<organism evidence="2 3">
    <name type="scientific">Nyssa sinensis</name>
    <dbReference type="NCBI Taxonomy" id="561372"/>
    <lineage>
        <taxon>Eukaryota</taxon>
        <taxon>Viridiplantae</taxon>
        <taxon>Streptophyta</taxon>
        <taxon>Embryophyta</taxon>
        <taxon>Tracheophyta</taxon>
        <taxon>Spermatophyta</taxon>
        <taxon>Magnoliopsida</taxon>
        <taxon>eudicotyledons</taxon>
        <taxon>Gunneridae</taxon>
        <taxon>Pentapetalae</taxon>
        <taxon>asterids</taxon>
        <taxon>Cornales</taxon>
        <taxon>Nyssaceae</taxon>
        <taxon>Nyssa</taxon>
    </lineage>
</organism>
<dbReference type="InterPro" id="IPR001611">
    <property type="entry name" value="Leu-rich_rpt"/>
</dbReference>
<gene>
    <name evidence="2" type="ORF">F0562_010541</name>
</gene>
<keyword evidence="3" id="KW-1185">Reference proteome</keyword>
<protein>
    <submittedName>
        <fullName evidence="2">Uncharacterized protein</fullName>
    </submittedName>
</protein>
<proteinExistence type="predicted"/>
<dbReference type="Gene3D" id="3.80.10.10">
    <property type="entry name" value="Ribonuclease Inhibitor"/>
    <property type="match status" value="1"/>
</dbReference>
<dbReference type="EMBL" id="CM018047">
    <property type="protein sequence ID" value="KAA8524028.1"/>
    <property type="molecule type" value="Genomic_DNA"/>
</dbReference>
<comment type="subcellular location">
    <subcellularLocation>
        <location evidence="1">Membrane</location>
        <topology evidence="1">Single-pass type I membrane protein</topology>
    </subcellularLocation>
</comment>
<dbReference type="Gene3D" id="3.30.360.10">
    <property type="entry name" value="Dihydrodipicolinate Reductase, domain 2"/>
    <property type="match status" value="1"/>
</dbReference>
<dbReference type="PANTHER" id="PTHR48006:SF81">
    <property type="entry name" value="PROTEIN KINASE DOMAIN-CONTAINING PROTEIN"/>
    <property type="match status" value="1"/>
</dbReference>
<dbReference type="InterPro" id="IPR032675">
    <property type="entry name" value="LRR_dom_sf"/>
</dbReference>
<name>A0A5J5A210_9ASTE</name>
<sequence length="319" mass="35284">MVVEVGILEIGRERERGEELVTGEEERPTLDLRGLIVGATATGSCPGGDDDGGLCSDLTRNYLNGTIPAEWSSLPLQHISLLGNRLRGADTQRVREHHQSYRSNGRVQSAFGSYSSGAWQSLPIQISNYAFFTHIATCLHLSSNYFTGELPERLAQLITLKRLVIEASGLNGPIPPGIALLEKMDHLRISDLNGNEDTFPQLILRSCNITGEGFYGTERNWRSVGTFDLMEAAAGVAAVRGVSLPVPSSQPSRKEWHAVSEHSVRNVGNESAFVVVLVVPQSLNLRYFDSYGIIRDIMQNHLFQMQKISEMRRSKFCVQ</sequence>
<dbReference type="OrthoDB" id="1897577at2759"/>